<dbReference type="Proteomes" id="UP000037688">
    <property type="component" value="Unassembled WGS sequence"/>
</dbReference>
<dbReference type="PATRIC" id="fig|1705561.3.peg.2781"/>
<reference evidence="1 2" key="1">
    <citation type="submission" date="2015-08" db="EMBL/GenBank/DDBJ databases">
        <title>Draft genome sequence of cellulolytic and xylanolytic Paenibacillus sp. A59, isolated from a decaying forest soil from Patagonia, Argentina.</title>
        <authorList>
            <person name="Ghio S."/>
            <person name="Caceres A.M."/>
            <person name="Talia P."/>
            <person name="Grasso D."/>
            <person name="Campos E."/>
        </authorList>
    </citation>
    <scope>NUCLEOTIDE SEQUENCE [LARGE SCALE GENOMIC DNA]</scope>
    <source>
        <strain evidence="1 2">A59</strain>
    </source>
</reference>
<accession>A0A0N0C4H7</accession>
<dbReference type="AlphaFoldDB" id="A0A0N0C4H7"/>
<comment type="caution">
    <text evidence="1">The sequence shown here is derived from an EMBL/GenBank/DDBJ whole genome shotgun (WGS) entry which is preliminary data.</text>
</comment>
<evidence type="ECO:0000313" key="2">
    <source>
        <dbReference type="Proteomes" id="UP000037688"/>
    </source>
</evidence>
<name>A0A0N0C4H7_9BACL</name>
<dbReference type="OrthoDB" id="2598278at2"/>
<organism evidence="1 2">
    <name type="scientific">Paenibacillus xylanivorans</name>
    <dbReference type="NCBI Taxonomy" id="1705561"/>
    <lineage>
        <taxon>Bacteria</taxon>
        <taxon>Bacillati</taxon>
        <taxon>Bacillota</taxon>
        <taxon>Bacilli</taxon>
        <taxon>Bacillales</taxon>
        <taxon>Paenibacillaceae</taxon>
        <taxon>Paenibacillus</taxon>
    </lineage>
</organism>
<keyword evidence="2" id="KW-1185">Reference proteome</keyword>
<gene>
    <name evidence="1" type="ORF">AMS66_14295</name>
</gene>
<sequence>MNEERTWNVSIKSVKREEFYFAPHTAWQVQAQGFRMHFESNRGAELRAQDQIMITVGEVGTAGWAAFIGTAIECGPDSILLYTSPQYESRLLETWQFEMIFSPLNSIEGAQDVIDTLGYFPPFHYDELTNVKLENADHGDRPENLSLTITHISTDGLEQPLDFNFEDVQFKDISPAEESNVCLQLSFAYEDEQIGVQLDAISGFAATFLCRNVVVQLGTSPYPATEWV</sequence>
<evidence type="ECO:0000313" key="1">
    <source>
        <dbReference type="EMBL" id="KOY15821.1"/>
    </source>
</evidence>
<proteinExistence type="predicted"/>
<protein>
    <submittedName>
        <fullName evidence="1">Uncharacterized protein</fullName>
    </submittedName>
</protein>
<dbReference type="RefSeq" id="WP_053781424.1">
    <property type="nucleotide sequence ID" value="NZ_LITU01000059.1"/>
</dbReference>
<dbReference type="EMBL" id="LITU01000059">
    <property type="protein sequence ID" value="KOY15821.1"/>
    <property type="molecule type" value="Genomic_DNA"/>
</dbReference>